<feature type="compositionally biased region" description="Polar residues" evidence="7">
    <location>
        <begin position="758"/>
        <end position="780"/>
    </location>
</feature>
<evidence type="ECO:0000256" key="6">
    <source>
        <dbReference type="PROSITE-ProRule" id="PRU10141"/>
    </source>
</evidence>
<dbReference type="PROSITE" id="PS00107">
    <property type="entry name" value="PROTEIN_KINASE_ATP"/>
    <property type="match status" value="1"/>
</dbReference>
<feature type="compositionally biased region" description="Polar residues" evidence="7">
    <location>
        <begin position="270"/>
        <end position="281"/>
    </location>
</feature>
<keyword evidence="1 9" id="KW-0808">Transferase</keyword>
<dbReference type="GO" id="GO:0004674">
    <property type="term" value="F:protein serine/threonine kinase activity"/>
    <property type="evidence" value="ECO:0007669"/>
    <property type="project" value="UniProtKB-EC"/>
</dbReference>
<name>A0ABR1K6D4_9AGAR</name>
<dbReference type="InterPro" id="IPR008271">
    <property type="entry name" value="Ser/Thr_kinase_AS"/>
</dbReference>
<feature type="compositionally biased region" description="Low complexity" evidence="7">
    <location>
        <begin position="730"/>
        <end position="753"/>
    </location>
</feature>
<dbReference type="Pfam" id="PF00069">
    <property type="entry name" value="Pkinase"/>
    <property type="match status" value="1"/>
</dbReference>
<evidence type="ECO:0000256" key="4">
    <source>
        <dbReference type="ARBA" id="ARBA00022840"/>
    </source>
</evidence>
<feature type="compositionally biased region" description="Polar residues" evidence="7">
    <location>
        <begin position="1"/>
        <end position="17"/>
    </location>
</feature>
<dbReference type="Gene3D" id="3.30.200.20">
    <property type="entry name" value="Phosphorylase Kinase, domain 1"/>
    <property type="match status" value="1"/>
</dbReference>
<dbReference type="InterPro" id="IPR011009">
    <property type="entry name" value="Kinase-like_dom_sf"/>
</dbReference>
<dbReference type="InterPro" id="IPR000719">
    <property type="entry name" value="Prot_kinase_dom"/>
</dbReference>
<evidence type="ECO:0000256" key="3">
    <source>
        <dbReference type="ARBA" id="ARBA00022777"/>
    </source>
</evidence>
<feature type="compositionally biased region" description="Polar residues" evidence="7">
    <location>
        <begin position="697"/>
        <end position="708"/>
    </location>
</feature>
<feature type="region of interest" description="Disordered" evidence="7">
    <location>
        <begin position="1"/>
        <end position="58"/>
    </location>
</feature>
<evidence type="ECO:0000313" key="10">
    <source>
        <dbReference type="Proteomes" id="UP001498398"/>
    </source>
</evidence>
<dbReference type="InterPro" id="IPR050339">
    <property type="entry name" value="CC_SR_Kinase"/>
</dbReference>
<evidence type="ECO:0000313" key="9">
    <source>
        <dbReference type="EMBL" id="KAK7472717.1"/>
    </source>
</evidence>
<evidence type="ECO:0000256" key="2">
    <source>
        <dbReference type="ARBA" id="ARBA00022741"/>
    </source>
</evidence>
<dbReference type="EMBL" id="JBANRG010000001">
    <property type="protein sequence ID" value="KAK7472717.1"/>
    <property type="molecule type" value="Genomic_DNA"/>
</dbReference>
<keyword evidence="10" id="KW-1185">Reference proteome</keyword>
<proteinExistence type="inferred from homology"/>
<dbReference type="PROSITE" id="PS00108">
    <property type="entry name" value="PROTEIN_KINASE_ST"/>
    <property type="match status" value="1"/>
</dbReference>
<feature type="compositionally biased region" description="Polar residues" evidence="7">
    <location>
        <begin position="33"/>
        <end position="58"/>
    </location>
</feature>
<feature type="region of interest" description="Disordered" evidence="7">
    <location>
        <begin position="85"/>
        <end position="163"/>
    </location>
</feature>
<feature type="region of interest" description="Disordered" evidence="7">
    <location>
        <begin position="448"/>
        <end position="473"/>
    </location>
</feature>
<evidence type="ECO:0000256" key="5">
    <source>
        <dbReference type="ARBA" id="ARBA00037982"/>
    </source>
</evidence>
<comment type="caution">
    <text evidence="9">The sequence shown here is derived from an EMBL/GenBank/DDBJ whole genome shotgun (WGS) entry which is preliminary data.</text>
</comment>
<keyword evidence="4 6" id="KW-0067">ATP-binding</keyword>
<keyword evidence="2 6" id="KW-0547">Nucleotide-binding</keyword>
<organism evidence="9 10">
    <name type="scientific">Marasmiellus scandens</name>
    <dbReference type="NCBI Taxonomy" id="2682957"/>
    <lineage>
        <taxon>Eukaryota</taxon>
        <taxon>Fungi</taxon>
        <taxon>Dikarya</taxon>
        <taxon>Basidiomycota</taxon>
        <taxon>Agaricomycotina</taxon>
        <taxon>Agaricomycetes</taxon>
        <taxon>Agaricomycetidae</taxon>
        <taxon>Agaricales</taxon>
        <taxon>Marasmiineae</taxon>
        <taxon>Omphalotaceae</taxon>
        <taxon>Marasmiellus</taxon>
    </lineage>
</organism>
<feature type="compositionally biased region" description="Low complexity" evidence="7">
    <location>
        <begin position="286"/>
        <end position="304"/>
    </location>
</feature>
<dbReference type="PROSITE" id="PS50011">
    <property type="entry name" value="PROTEIN_KINASE_DOM"/>
    <property type="match status" value="1"/>
</dbReference>
<feature type="compositionally biased region" description="Polar residues" evidence="7">
    <location>
        <begin position="112"/>
        <end position="137"/>
    </location>
</feature>
<dbReference type="SMART" id="SM00220">
    <property type="entry name" value="S_TKc"/>
    <property type="match status" value="1"/>
</dbReference>
<reference evidence="9 10" key="1">
    <citation type="submission" date="2024-01" db="EMBL/GenBank/DDBJ databases">
        <title>A draft genome for the cacao thread blight pathogen Marasmiellus scandens.</title>
        <authorList>
            <person name="Baruah I.K."/>
            <person name="Leung J."/>
            <person name="Bukari Y."/>
            <person name="Amoako-Attah I."/>
            <person name="Meinhardt L.W."/>
            <person name="Bailey B.A."/>
            <person name="Cohen S.P."/>
        </authorList>
    </citation>
    <scope>NUCLEOTIDE SEQUENCE [LARGE SCALE GENOMIC DNA]</scope>
    <source>
        <strain evidence="9 10">GH-19</strain>
    </source>
</reference>
<feature type="region of interest" description="Disordered" evidence="7">
    <location>
        <begin position="395"/>
        <end position="423"/>
    </location>
</feature>
<feature type="binding site" evidence="6">
    <location>
        <position position="824"/>
    </location>
    <ligand>
        <name>ATP</name>
        <dbReference type="ChEBI" id="CHEBI:30616"/>
    </ligand>
</feature>
<dbReference type="InterPro" id="IPR017441">
    <property type="entry name" value="Protein_kinase_ATP_BS"/>
</dbReference>
<feature type="domain" description="Protein kinase" evidence="8">
    <location>
        <begin position="792"/>
        <end position="1055"/>
    </location>
</feature>
<dbReference type="Gene3D" id="1.10.510.10">
    <property type="entry name" value="Transferase(Phosphotransferase) domain 1"/>
    <property type="match status" value="1"/>
</dbReference>
<keyword evidence="3" id="KW-0418">Kinase</keyword>
<evidence type="ECO:0000256" key="1">
    <source>
        <dbReference type="ARBA" id="ARBA00022679"/>
    </source>
</evidence>
<feature type="compositionally biased region" description="Low complexity" evidence="7">
    <location>
        <begin position="683"/>
        <end position="696"/>
    </location>
</feature>
<gene>
    <name evidence="9" type="primary">SWE1</name>
    <name evidence="9" type="ORF">VKT23_000828</name>
</gene>
<dbReference type="SUPFAM" id="SSF56112">
    <property type="entry name" value="Protein kinase-like (PK-like)"/>
    <property type="match status" value="1"/>
</dbReference>
<feature type="region of interest" description="Disordered" evidence="7">
    <location>
        <begin position="268"/>
        <end position="332"/>
    </location>
</feature>
<comment type="similarity">
    <text evidence="5">Belongs to the protein kinase superfamily. Ser/Thr protein kinase family. GCN2 subfamily.</text>
</comment>
<evidence type="ECO:0000256" key="7">
    <source>
        <dbReference type="SAM" id="MobiDB-lite"/>
    </source>
</evidence>
<dbReference type="PANTHER" id="PTHR11042">
    <property type="entry name" value="EUKARYOTIC TRANSLATION INITIATION FACTOR 2-ALPHA KINASE EIF2-ALPHA KINASE -RELATED"/>
    <property type="match status" value="1"/>
</dbReference>
<evidence type="ECO:0000259" key="8">
    <source>
        <dbReference type="PROSITE" id="PS50011"/>
    </source>
</evidence>
<sequence length="1096" mass="119519">MLASTLLPNSPRDNCMSSPRPHRPRLPFAKDNYLQSPFKTPSYNSNQSMSIDDSGFDSPTASPLLDISSSRTLYTPVKQSQHCFDEFDPDDSYTFTPKRPPSTAGIKRKSPSTRTPLRQHSLTPLNITSSATGNGRLNGSKFDRLAPLSPPKFHARTPQTKKETEAYIRNQTATMTRLKISDLDASDGSESEADNDSGCDLAADVQREDALFLGGETSKDSRSIFNKALRREGRLKDEEVAEAISPGGHITKRRARRRPLSDELLESVRDMQSTTGSSTKNVLEFPSSSSRQRSPSPSSSDCGSPAPPRLRLSGQRPAQPPHSQPPNRQRVPFSRVDSATLFFGPLVSDSASPPSGFRQRVSASISSNNAVDLNFSPLSRQKTMNRHSYAGAGSTQAWTSIQSRSSAFSPQSSPPHATGDAEYYETEDDDGMMVDEDVELPANSSFNFSLTEGTPSPPRRTSGVIPRKSGARDSGIVVSDEEDGMFAFSGGSASNSSDHLNVMPGTSTSVGSIYSDADDEDGLVTPGVGPRSSSGWPDAIIVNGDEDPNSVPNGQDVDAFILRTLAAASKAVPEVKKAPGTPVKKAKISYMSGKRPWQSAVAHKVGLGIGDKKGKAPRKSMPAVFPPLGRKGGKSGDMTDSDSDCDESPSNRKDKYVGIGLGRPTVPSPKDGVSRTRWLMRRSSSGAFSSGSDSMSVIGTPTRSQGTDTLRPPSKLPIQFSPSKNRLKFSPARSTSSSSTSSATTLNSPTTALRTLPISGSQKSQASNSIRTRRQSQPSYGQERAGRFEREFVEVAELGSGEFGKVIKVRTKNGNTDELYAVKKSKRFEGVKHRLRLREEVDTLRHLSEANGGQRHPNVLAFIDCWEEDEHLYICTELCEWGNLAHFLWEYGRVYPRLDEARVWKIIVDLSNGLRFIHDAGVIHLDLKPANIFVTGQGRFKIGDFGMASLWPRPAGAGNGSFEREGDKLYLAPEVLQGKYGKAADIFSFGMTILETASNIVVPDQGEAWHRLRREDFSQVDLDRSPELLRLIQRMMRTEPTLRVDIQDVYEHPVVARARARMQGIYLAAKQSGSSVFAASPLASVEEGFLEDILDV</sequence>
<feature type="region of interest" description="Disordered" evidence="7">
    <location>
        <begin position="609"/>
        <end position="785"/>
    </location>
</feature>
<feature type="compositionally biased region" description="Low complexity" evidence="7">
    <location>
        <begin position="400"/>
        <end position="415"/>
    </location>
</feature>
<dbReference type="Proteomes" id="UP001498398">
    <property type="component" value="Unassembled WGS sequence"/>
</dbReference>
<protein>
    <submittedName>
        <fullName evidence="9">Mitosis inhibitor protein kinase swe1</fullName>
        <ecNumber evidence="9">2.7.11.1</ecNumber>
    </submittedName>
</protein>
<dbReference type="EC" id="2.7.11.1" evidence="9"/>
<accession>A0ABR1K6D4</accession>